<comment type="catalytic activity">
    <reaction evidence="1">
        <text>ATP + protein L-histidine = ADP + protein N-phospho-L-histidine.</text>
        <dbReference type="EC" id="2.7.13.3"/>
    </reaction>
</comment>
<feature type="domain" description="Response regulatory" evidence="8">
    <location>
        <begin position="525"/>
        <end position="642"/>
    </location>
</feature>
<dbReference type="PANTHER" id="PTHR43547:SF2">
    <property type="entry name" value="HYBRID SIGNAL TRANSDUCTION HISTIDINE KINASE C"/>
    <property type="match status" value="1"/>
</dbReference>
<dbReference type="InterPro" id="IPR004358">
    <property type="entry name" value="Sig_transdc_His_kin-like_C"/>
</dbReference>
<dbReference type="PRINTS" id="PR00344">
    <property type="entry name" value="BCTRLSENSOR"/>
</dbReference>
<dbReference type="SUPFAM" id="SSF55785">
    <property type="entry name" value="PYP-like sensor domain (PAS domain)"/>
    <property type="match status" value="1"/>
</dbReference>
<evidence type="ECO:0000256" key="6">
    <source>
        <dbReference type="PROSITE-ProRule" id="PRU00169"/>
    </source>
</evidence>
<dbReference type="OrthoDB" id="9810730at2"/>
<evidence type="ECO:0000256" key="4">
    <source>
        <dbReference type="ARBA" id="ARBA00022679"/>
    </source>
</evidence>
<gene>
    <name evidence="10" type="primary">luxQ_4</name>
    <name evidence="10" type="ORF">LuPra_01497</name>
</gene>
<evidence type="ECO:0000256" key="3">
    <source>
        <dbReference type="ARBA" id="ARBA00022553"/>
    </source>
</evidence>
<feature type="modified residue" description="4-aspartylphosphate" evidence="6">
    <location>
        <position position="574"/>
    </location>
</feature>
<organism evidence="10 11">
    <name type="scientific">Luteitalea pratensis</name>
    <dbReference type="NCBI Taxonomy" id="1855912"/>
    <lineage>
        <taxon>Bacteria</taxon>
        <taxon>Pseudomonadati</taxon>
        <taxon>Acidobacteriota</taxon>
        <taxon>Vicinamibacteria</taxon>
        <taxon>Vicinamibacterales</taxon>
        <taxon>Vicinamibacteraceae</taxon>
        <taxon>Luteitalea</taxon>
    </lineage>
</organism>
<dbReference type="Pfam" id="PF02518">
    <property type="entry name" value="HATPase_c"/>
    <property type="match status" value="1"/>
</dbReference>
<dbReference type="SUPFAM" id="SSF47384">
    <property type="entry name" value="Homodimeric domain of signal transducing histidine kinase"/>
    <property type="match status" value="1"/>
</dbReference>
<feature type="modified residue" description="4-aspartylphosphate" evidence="6">
    <location>
        <position position="57"/>
    </location>
</feature>
<dbReference type="Pfam" id="PF00072">
    <property type="entry name" value="Response_reg"/>
    <property type="match status" value="2"/>
</dbReference>
<dbReference type="Pfam" id="PF08448">
    <property type="entry name" value="PAS_4"/>
    <property type="match status" value="1"/>
</dbReference>
<dbReference type="PROSITE" id="PS50109">
    <property type="entry name" value="HIS_KIN"/>
    <property type="match status" value="1"/>
</dbReference>
<evidence type="ECO:0000313" key="10">
    <source>
        <dbReference type="EMBL" id="AMY08303.1"/>
    </source>
</evidence>
<dbReference type="Gene3D" id="3.40.50.2300">
    <property type="match status" value="2"/>
</dbReference>
<sequence>MSGEHEASVLVVDDNAATRYATSHVLEAVGFSVVTAASGYEALDLARRDRPDLIVLDINLPDIDGFQVCRQLRALPETRRTPITYLSATFVDDADKILGVDAGADGYLTHPVEAPVLIGTVRALLRARRAEDAVQESEARFKAVFDCAMNGIALLTEDLVFLDVNPAMSQMLERERDAIVGRHLSVFSPNDRHIDIAEITAALNETGRWRGTAPLLSAGGAHVELEWHVSRDSVGDARLAIVSDVTQRVAAEAERERLLTLERLARAEAEDANRLKDDFLAALSHELRTPLNAIVGFSRLLQRSPLIANDPDALNRVNAIERNAWVQARLISDLLDVSRITAGKLELDRQRLSPADAVAAALASLQGLSKLRGVTINANLDRGVETIWWDPSRFQQVVWNLVDNAVKFSANGGVVEVDLTQTPTAVEFRVTDHGQGISPEFLPHVFERFRQEQSSARRGYGGLGLGLAIVHELVTAHGSTITVSSAGEGQGATFLVRLPRVFVAGTVADGTTQPIGAGLDLAGRRILVVEDNEDARALLQEVLGEVRGQVRGVGSVAQALEVLDTFDPDLLISDLAMPGSDGFDLIREVRERGWDARRLPAVALSAFAREEDRQRALEAGYQLHFGKPPDLTALLTQLAGLLGPTAPAPSRTDPHAN</sequence>
<keyword evidence="11" id="KW-1185">Reference proteome</keyword>
<dbReference type="SMART" id="SM00448">
    <property type="entry name" value="REC"/>
    <property type="match status" value="2"/>
</dbReference>
<evidence type="ECO:0000256" key="5">
    <source>
        <dbReference type="ARBA" id="ARBA00022777"/>
    </source>
</evidence>
<evidence type="ECO:0000259" key="7">
    <source>
        <dbReference type="PROSITE" id="PS50109"/>
    </source>
</evidence>
<dbReference type="KEGG" id="abac:LuPra_01497"/>
<dbReference type="RefSeq" id="WP_157898853.1">
    <property type="nucleotide sequence ID" value="NZ_CP015136.1"/>
</dbReference>
<dbReference type="InterPro" id="IPR003661">
    <property type="entry name" value="HisK_dim/P_dom"/>
</dbReference>
<dbReference type="InterPro" id="IPR001789">
    <property type="entry name" value="Sig_transdc_resp-reg_receiver"/>
</dbReference>
<dbReference type="EC" id="2.7.13.3" evidence="2"/>
<dbReference type="Gene3D" id="1.10.287.130">
    <property type="match status" value="1"/>
</dbReference>
<dbReference type="SMART" id="SM00388">
    <property type="entry name" value="HisKA"/>
    <property type="match status" value="1"/>
</dbReference>
<dbReference type="InterPro" id="IPR003594">
    <property type="entry name" value="HATPase_dom"/>
</dbReference>
<name>A0A143PJ73_LUTPR</name>
<reference evidence="11" key="2">
    <citation type="submission" date="2016-04" db="EMBL/GenBank/DDBJ databases">
        <title>First Complete Genome Sequence of a Subdivision 6 Acidobacterium.</title>
        <authorList>
            <person name="Huang S."/>
            <person name="Vieira S."/>
            <person name="Bunk B."/>
            <person name="Riedel T."/>
            <person name="Sproeer C."/>
            <person name="Overmann J."/>
        </authorList>
    </citation>
    <scope>NUCLEOTIDE SEQUENCE [LARGE SCALE GENOMIC DNA]</scope>
    <source>
        <strain evidence="11">DSM 100886 HEG_-6_39</strain>
    </source>
</reference>
<feature type="domain" description="PAS" evidence="9">
    <location>
        <begin position="137"/>
        <end position="206"/>
    </location>
</feature>
<evidence type="ECO:0000259" key="9">
    <source>
        <dbReference type="PROSITE" id="PS50112"/>
    </source>
</evidence>
<dbReference type="CDD" id="cd00075">
    <property type="entry name" value="HATPase"/>
    <property type="match status" value="1"/>
</dbReference>
<accession>A0A143PJ73</accession>
<dbReference type="Gene3D" id="3.30.450.20">
    <property type="entry name" value="PAS domain"/>
    <property type="match status" value="1"/>
</dbReference>
<dbReference type="FunFam" id="3.30.565.10:FF:000006">
    <property type="entry name" value="Sensor histidine kinase WalK"/>
    <property type="match status" value="1"/>
</dbReference>
<dbReference type="NCBIfam" id="TIGR00229">
    <property type="entry name" value="sensory_box"/>
    <property type="match status" value="1"/>
</dbReference>
<keyword evidence="5 10" id="KW-0418">Kinase</keyword>
<dbReference type="SUPFAM" id="SSF52172">
    <property type="entry name" value="CheY-like"/>
    <property type="match status" value="2"/>
</dbReference>
<dbReference type="InterPro" id="IPR036890">
    <property type="entry name" value="HATPase_C_sf"/>
</dbReference>
<dbReference type="GO" id="GO:0000155">
    <property type="term" value="F:phosphorelay sensor kinase activity"/>
    <property type="evidence" value="ECO:0007669"/>
    <property type="project" value="InterPro"/>
</dbReference>
<evidence type="ECO:0000256" key="1">
    <source>
        <dbReference type="ARBA" id="ARBA00000085"/>
    </source>
</evidence>
<dbReference type="InterPro" id="IPR005467">
    <property type="entry name" value="His_kinase_dom"/>
</dbReference>
<evidence type="ECO:0000313" key="11">
    <source>
        <dbReference type="Proteomes" id="UP000076079"/>
    </source>
</evidence>
<dbReference type="AlphaFoldDB" id="A0A143PJ73"/>
<evidence type="ECO:0000256" key="2">
    <source>
        <dbReference type="ARBA" id="ARBA00012438"/>
    </source>
</evidence>
<dbReference type="InterPro" id="IPR036097">
    <property type="entry name" value="HisK_dim/P_sf"/>
</dbReference>
<keyword evidence="3 6" id="KW-0597">Phosphoprotein</keyword>
<dbReference type="InterPro" id="IPR013656">
    <property type="entry name" value="PAS_4"/>
</dbReference>
<dbReference type="InterPro" id="IPR000014">
    <property type="entry name" value="PAS"/>
</dbReference>
<dbReference type="Pfam" id="PF00512">
    <property type="entry name" value="HisKA"/>
    <property type="match status" value="1"/>
</dbReference>
<dbReference type="STRING" id="1855912.LuPra_01497"/>
<dbReference type="SMART" id="SM00091">
    <property type="entry name" value="PAS"/>
    <property type="match status" value="1"/>
</dbReference>
<keyword evidence="4 10" id="KW-0808">Transferase</keyword>
<dbReference type="Proteomes" id="UP000076079">
    <property type="component" value="Chromosome"/>
</dbReference>
<feature type="domain" description="Response regulatory" evidence="8">
    <location>
        <begin position="8"/>
        <end position="125"/>
    </location>
</feature>
<feature type="domain" description="Histidine kinase" evidence="7">
    <location>
        <begin position="282"/>
        <end position="502"/>
    </location>
</feature>
<dbReference type="PROSITE" id="PS50112">
    <property type="entry name" value="PAS"/>
    <property type="match status" value="1"/>
</dbReference>
<protein>
    <recommendedName>
        <fullName evidence="2">histidine kinase</fullName>
        <ecNumber evidence="2">2.7.13.3</ecNumber>
    </recommendedName>
</protein>
<dbReference type="CDD" id="cd00130">
    <property type="entry name" value="PAS"/>
    <property type="match status" value="1"/>
</dbReference>
<dbReference type="CDD" id="cd00082">
    <property type="entry name" value="HisKA"/>
    <property type="match status" value="1"/>
</dbReference>
<dbReference type="PANTHER" id="PTHR43547">
    <property type="entry name" value="TWO-COMPONENT HISTIDINE KINASE"/>
    <property type="match status" value="1"/>
</dbReference>
<evidence type="ECO:0000259" key="8">
    <source>
        <dbReference type="PROSITE" id="PS50110"/>
    </source>
</evidence>
<reference evidence="10 11" key="1">
    <citation type="journal article" date="2016" name="Genome Announc.">
        <title>First Complete Genome Sequence of a Subdivision 6 Acidobacterium Strain.</title>
        <authorList>
            <person name="Huang S."/>
            <person name="Vieira S."/>
            <person name="Bunk B."/>
            <person name="Riedel T."/>
            <person name="Sproer C."/>
            <person name="Overmann J."/>
        </authorList>
    </citation>
    <scope>NUCLEOTIDE SEQUENCE [LARGE SCALE GENOMIC DNA]</scope>
    <source>
        <strain evidence="11">DSM 100886 HEG_-6_39</strain>
    </source>
</reference>
<dbReference type="SUPFAM" id="SSF55874">
    <property type="entry name" value="ATPase domain of HSP90 chaperone/DNA topoisomerase II/histidine kinase"/>
    <property type="match status" value="1"/>
</dbReference>
<dbReference type="PROSITE" id="PS50110">
    <property type="entry name" value="RESPONSE_REGULATORY"/>
    <property type="match status" value="2"/>
</dbReference>
<dbReference type="Gene3D" id="3.30.565.10">
    <property type="entry name" value="Histidine kinase-like ATPase, C-terminal domain"/>
    <property type="match status" value="1"/>
</dbReference>
<proteinExistence type="predicted"/>
<dbReference type="SMART" id="SM00387">
    <property type="entry name" value="HATPase_c"/>
    <property type="match status" value="1"/>
</dbReference>
<dbReference type="InterPro" id="IPR011006">
    <property type="entry name" value="CheY-like_superfamily"/>
</dbReference>
<dbReference type="EMBL" id="CP015136">
    <property type="protein sequence ID" value="AMY08303.1"/>
    <property type="molecule type" value="Genomic_DNA"/>
</dbReference>
<dbReference type="InterPro" id="IPR035965">
    <property type="entry name" value="PAS-like_dom_sf"/>
</dbReference>